<keyword evidence="3" id="KW-1185">Reference proteome</keyword>
<accession>A0A841D7F9</accession>
<dbReference type="EMBL" id="JACHJJ010000007">
    <property type="protein sequence ID" value="MBB5963366.1"/>
    <property type="molecule type" value="Genomic_DNA"/>
</dbReference>
<evidence type="ECO:0000313" key="3">
    <source>
        <dbReference type="Proteomes" id="UP000562352"/>
    </source>
</evidence>
<dbReference type="RefSeq" id="WP_184941451.1">
    <property type="nucleotide sequence ID" value="NZ_BAAAWZ010000004.1"/>
</dbReference>
<reference evidence="2 3" key="1">
    <citation type="submission" date="2020-08" db="EMBL/GenBank/DDBJ databases">
        <title>Genomic Encyclopedia of Type Strains, Phase III (KMG-III): the genomes of soil and plant-associated and newly described type strains.</title>
        <authorList>
            <person name="Whitman W."/>
        </authorList>
    </citation>
    <scope>NUCLEOTIDE SEQUENCE [LARGE SCALE GENOMIC DNA]</scope>
    <source>
        <strain evidence="2 3">CECT 3303</strain>
    </source>
</reference>
<name>A0A841D7F9_PLAVE</name>
<dbReference type="AlphaFoldDB" id="A0A841D7F9"/>
<gene>
    <name evidence="2" type="ORF">FHS22_002645</name>
</gene>
<evidence type="ECO:0000256" key="1">
    <source>
        <dbReference type="SAM" id="MobiDB-lite"/>
    </source>
</evidence>
<comment type="caution">
    <text evidence="2">The sequence shown here is derived from an EMBL/GenBank/DDBJ whole genome shotgun (WGS) entry which is preliminary data.</text>
</comment>
<organism evidence="2 3">
    <name type="scientific">Planomonospora venezuelensis</name>
    <dbReference type="NCBI Taxonomy" id="1999"/>
    <lineage>
        <taxon>Bacteria</taxon>
        <taxon>Bacillati</taxon>
        <taxon>Actinomycetota</taxon>
        <taxon>Actinomycetes</taxon>
        <taxon>Streptosporangiales</taxon>
        <taxon>Streptosporangiaceae</taxon>
        <taxon>Planomonospora</taxon>
    </lineage>
</organism>
<protein>
    <submittedName>
        <fullName evidence="2">Uncharacterized protein</fullName>
    </submittedName>
</protein>
<sequence>MALGALVLALIGCTAPSPGISSSGDERPSAETARSSPGKTRVPSPPDAPATVPPQPVAAPTLLLRSAKPFRLEPVRARPTACLQPPARADDFRVAGKAPAWKGLAADKDDAFAAPLGVAAAADGTVWAVHDRDGAGYRPGRLRRWDGSAWRVFDIPAVPFSGPFDSYSNPHTAKQVAVTPDRQVRVFGSPQYAHRSSGPAMFVHTFDEGRWRSEVFPVAAEPDASVQARGPWVRYGVGRALHWTGSAWRSYRLPAPQLGVPGYGGLQDVSMFEGRGDEFWAIAGREGDGGGWRTGLLRWEGTGWREIGMPGVGGPGRGVLKSGRRLIETYVMVNDVAVLGAGDVWVVGAAVMLVETGEDEEVDFRPMAMHWDGRSWSCHWGPAAGDRSEWFQHAEPDGAGGMWVVSKAGKLWHMSGGRWSRGRLPGFGGCAGPSVDLVMDLVVRPGGRQVYALGTHRCGRVVRSALWRTG</sequence>
<feature type="compositionally biased region" description="Pro residues" evidence="1">
    <location>
        <begin position="43"/>
        <end position="56"/>
    </location>
</feature>
<dbReference type="Proteomes" id="UP000562352">
    <property type="component" value="Unassembled WGS sequence"/>
</dbReference>
<evidence type="ECO:0000313" key="2">
    <source>
        <dbReference type="EMBL" id="MBB5963366.1"/>
    </source>
</evidence>
<feature type="region of interest" description="Disordered" evidence="1">
    <location>
        <begin position="14"/>
        <end position="56"/>
    </location>
</feature>
<proteinExistence type="predicted"/>